<dbReference type="InterPro" id="IPR000832">
    <property type="entry name" value="GPCR_2_secretin-like"/>
</dbReference>
<evidence type="ECO:0000313" key="9">
    <source>
        <dbReference type="Proteomes" id="UP000694425"/>
    </source>
</evidence>
<dbReference type="InterPro" id="IPR017981">
    <property type="entry name" value="GPCR_2-like_7TM"/>
</dbReference>
<dbReference type="PANTHER" id="PTHR12011:SF277">
    <property type="entry name" value="ADHESION G-PROTEIN COUPLED RECEPTOR G4"/>
    <property type="match status" value="1"/>
</dbReference>
<evidence type="ECO:0000313" key="8">
    <source>
        <dbReference type="Ensembl" id="ENSNVIP00000001731.1"/>
    </source>
</evidence>
<evidence type="ECO:0000256" key="1">
    <source>
        <dbReference type="ARBA" id="ARBA00004141"/>
    </source>
</evidence>
<evidence type="ECO:0000256" key="2">
    <source>
        <dbReference type="ARBA" id="ARBA00022692"/>
    </source>
</evidence>
<dbReference type="InterPro" id="IPR017983">
    <property type="entry name" value="GPCR_2_secretin-like_CS"/>
</dbReference>
<evidence type="ECO:0000256" key="6">
    <source>
        <dbReference type="SAM" id="Phobius"/>
    </source>
</evidence>
<dbReference type="SUPFAM" id="SSF81321">
    <property type="entry name" value="Family A G protein-coupled receptor-like"/>
    <property type="match status" value="1"/>
</dbReference>
<proteinExistence type="predicted"/>
<dbReference type="Ensembl" id="ENSNVIT00000002005.1">
    <property type="protein sequence ID" value="ENSNVIP00000001731.1"/>
    <property type="gene ID" value="ENSNVIG00000001403.1"/>
</dbReference>
<feature type="region of interest" description="Disordered" evidence="5">
    <location>
        <begin position="228"/>
        <end position="252"/>
    </location>
</feature>
<dbReference type="PROSITE" id="PS50261">
    <property type="entry name" value="G_PROTEIN_RECEP_F2_4"/>
    <property type="match status" value="1"/>
</dbReference>
<sequence>MCVSLPHNGLLFLVSYSCWIKDDSIFYTSVVAYFCLIFLLNLSMFCTVLVQLNSMNSQSRKTRRQTILHDLKGTMSLTFLLGLTWGFAFFAWGPVRILFLYLFAIFNTLQGFLIFVFYCLMKESVREQWQIHLCCGWLRLDNSSVGYKQERLKKTFQDKLLTPSFKSTTTSSTFKSLGSAQCMLSEISLPNGDFDEDPYCFSPLSCKLVPNYVGRILPVEVKTNSTHKDFLNNSQQRYPPPPSPRLGKMLSL</sequence>
<keyword evidence="9" id="KW-1185">Reference proteome</keyword>
<dbReference type="GO" id="GO:0007189">
    <property type="term" value="P:adenylate cyclase-activating G protein-coupled receptor signaling pathway"/>
    <property type="evidence" value="ECO:0007669"/>
    <property type="project" value="TreeGrafter"/>
</dbReference>
<dbReference type="GO" id="GO:0007166">
    <property type="term" value="P:cell surface receptor signaling pathway"/>
    <property type="evidence" value="ECO:0007669"/>
    <property type="project" value="InterPro"/>
</dbReference>
<organism evidence="8 9">
    <name type="scientific">Neovison vison</name>
    <name type="common">American mink</name>
    <name type="synonym">Mustela vison</name>
    <dbReference type="NCBI Taxonomy" id="452646"/>
    <lineage>
        <taxon>Eukaryota</taxon>
        <taxon>Metazoa</taxon>
        <taxon>Chordata</taxon>
        <taxon>Craniata</taxon>
        <taxon>Vertebrata</taxon>
        <taxon>Euteleostomi</taxon>
        <taxon>Mammalia</taxon>
        <taxon>Eutheria</taxon>
        <taxon>Laurasiatheria</taxon>
        <taxon>Carnivora</taxon>
        <taxon>Caniformia</taxon>
        <taxon>Musteloidea</taxon>
        <taxon>Mustelidae</taxon>
        <taxon>Mustelinae</taxon>
        <taxon>Neogale</taxon>
    </lineage>
</organism>
<feature type="domain" description="G-protein coupled receptors family 2 profile 2" evidence="7">
    <location>
        <begin position="1"/>
        <end position="122"/>
    </location>
</feature>
<keyword evidence="4 6" id="KW-0472">Membrane</keyword>
<reference evidence="8" key="2">
    <citation type="submission" date="2025-09" db="UniProtKB">
        <authorList>
            <consortium name="Ensembl"/>
        </authorList>
    </citation>
    <scope>IDENTIFICATION</scope>
</reference>
<dbReference type="GeneTree" id="ENSGT00940000162744"/>
<dbReference type="PANTHER" id="PTHR12011">
    <property type="entry name" value="ADHESION G-PROTEIN COUPLED RECEPTOR"/>
    <property type="match status" value="1"/>
</dbReference>
<keyword evidence="3 6" id="KW-1133">Transmembrane helix</keyword>
<dbReference type="AlphaFoldDB" id="A0A8C7ACT2"/>
<evidence type="ECO:0000256" key="3">
    <source>
        <dbReference type="ARBA" id="ARBA00022989"/>
    </source>
</evidence>
<dbReference type="PRINTS" id="PR00249">
    <property type="entry name" value="GPCRSECRETIN"/>
</dbReference>
<dbReference type="GO" id="GO:0005886">
    <property type="term" value="C:plasma membrane"/>
    <property type="evidence" value="ECO:0007669"/>
    <property type="project" value="TreeGrafter"/>
</dbReference>
<name>A0A8C7ACT2_NEOVI</name>
<dbReference type="Gene3D" id="1.20.1070.10">
    <property type="entry name" value="Rhodopsin 7-helix transmembrane proteins"/>
    <property type="match status" value="1"/>
</dbReference>
<dbReference type="FunFam" id="1.20.1070.10:FF:000760">
    <property type="entry name" value="Adhesion G protein-coupled receptor G4"/>
    <property type="match status" value="1"/>
</dbReference>
<dbReference type="Pfam" id="PF00002">
    <property type="entry name" value="7tm_2"/>
    <property type="match status" value="1"/>
</dbReference>
<dbReference type="Proteomes" id="UP000694425">
    <property type="component" value="Unplaced"/>
</dbReference>
<dbReference type="PROSITE" id="PS00650">
    <property type="entry name" value="G_PROTEIN_RECEP_F2_2"/>
    <property type="match status" value="1"/>
</dbReference>
<evidence type="ECO:0000256" key="5">
    <source>
        <dbReference type="SAM" id="MobiDB-lite"/>
    </source>
</evidence>
<accession>A0A8C7ACT2</accession>
<feature type="transmembrane region" description="Helical" evidence="6">
    <location>
        <begin position="98"/>
        <end position="120"/>
    </location>
</feature>
<evidence type="ECO:0000259" key="7">
    <source>
        <dbReference type="PROSITE" id="PS50261"/>
    </source>
</evidence>
<feature type="transmembrane region" description="Helical" evidence="6">
    <location>
        <begin position="30"/>
        <end position="52"/>
    </location>
</feature>
<comment type="subcellular location">
    <subcellularLocation>
        <location evidence="1">Membrane</location>
        <topology evidence="1">Multi-pass membrane protein</topology>
    </subcellularLocation>
</comment>
<keyword evidence="2 6" id="KW-0812">Transmembrane</keyword>
<dbReference type="GO" id="GO:0004930">
    <property type="term" value="F:G protein-coupled receptor activity"/>
    <property type="evidence" value="ECO:0007669"/>
    <property type="project" value="InterPro"/>
</dbReference>
<protein>
    <submittedName>
        <fullName evidence="8">Adhesion G protein-coupled receptor G4</fullName>
    </submittedName>
</protein>
<feature type="transmembrane region" description="Helical" evidence="6">
    <location>
        <begin position="73"/>
        <end position="92"/>
    </location>
</feature>
<reference evidence="8" key="1">
    <citation type="submission" date="2025-08" db="UniProtKB">
        <authorList>
            <consortium name="Ensembl"/>
        </authorList>
    </citation>
    <scope>IDENTIFICATION</scope>
</reference>
<evidence type="ECO:0000256" key="4">
    <source>
        <dbReference type="ARBA" id="ARBA00023136"/>
    </source>
</evidence>